<reference evidence="3" key="1">
    <citation type="submission" date="2024-10" db="EMBL/GenBank/DDBJ databases">
        <authorList>
            <person name="Ryan C."/>
        </authorList>
    </citation>
    <scope>NUCLEOTIDE SEQUENCE [LARGE SCALE GENOMIC DNA]</scope>
</reference>
<gene>
    <name evidence="3" type="ORF">URODEC1_LOCUS69410</name>
</gene>
<dbReference type="Pfam" id="PF08246">
    <property type="entry name" value="Inhibitor_I29"/>
    <property type="match status" value="1"/>
</dbReference>
<dbReference type="SUPFAM" id="SSF54001">
    <property type="entry name" value="Cysteine proteinases"/>
    <property type="match status" value="1"/>
</dbReference>
<sequence>MACMIFTARSAASRSAAAVSRSGPLVAAAASDRLLPRRSSLSFYYCSRLPPFKLPGPAPGKVEFVADEKDLESDEAIWALYERWCKAFNQERSPDEMACRFNVFKETVLRVDSTNKARLPYRFEINKFADGKKMELMRPKVPVTVSRARVRQFAGKLRRANIGKDPEGAGELKKEPEGEPEGAGEFQKEP</sequence>
<dbReference type="Proteomes" id="UP001497457">
    <property type="component" value="Chromosome 27b"/>
</dbReference>
<evidence type="ECO:0000259" key="2">
    <source>
        <dbReference type="SMART" id="SM00848"/>
    </source>
</evidence>
<proteinExistence type="predicted"/>
<name>A0ABC9BVM2_9POAL</name>
<protein>
    <recommendedName>
        <fullName evidence="2">Cathepsin propeptide inhibitor domain-containing protein</fullName>
    </recommendedName>
</protein>
<evidence type="ECO:0000313" key="4">
    <source>
        <dbReference type="Proteomes" id="UP001497457"/>
    </source>
</evidence>
<dbReference type="Gene3D" id="1.10.287.2250">
    <property type="match status" value="1"/>
</dbReference>
<feature type="domain" description="Cathepsin propeptide inhibitor" evidence="2">
    <location>
        <begin position="81"/>
        <end position="136"/>
    </location>
</feature>
<organism evidence="3 4">
    <name type="scientific">Urochloa decumbens</name>
    <dbReference type="NCBI Taxonomy" id="240449"/>
    <lineage>
        <taxon>Eukaryota</taxon>
        <taxon>Viridiplantae</taxon>
        <taxon>Streptophyta</taxon>
        <taxon>Embryophyta</taxon>
        <taxon>Tracheophyta</taxon>
        <taxon>Spermatophyta</taxon>
        <taxon>Magnoliopsida</taxon>
        <taxon>Liliopsida</taxon>
        <taxon>Poales</taxon>
        <taxon>Poaceae</taxon>
        <taxon>PACMAD clade</taxon>
        <taxon>Panicoideae</taxon>
        <taxon>Panicodae</taxon>
        <taxon>Paniceae</taxon>
        <taxon>Melinidinae</taxon>
        <taxon>Urochloa</taxon>
    </lineage>
</organism>
<dbReference type="SMART" id="SM00848">
    <property type="entry name" value="Inhibitor_I29"/>
    <property type="match status" value="1"/>
</dbReference>
<dbReference type="EMBL" id="OZ075137">
    <property type="protein sequence ID" value="CAL5009232.1"/>
    <property type="molecule type" value="Genomic_DNA"/>
</dbReference>
<feature type="region of interest" description="Disordered" evidence="1">
    <location>
        <begin position="156"/>
        <end position="190"/>
    </location>
</feature>
<keyword evidence="4" id="KW-1185">Reference proteome</keyword>
<evidence type="ECO:0000256" key="1">
    <source>
        <dbReference type="SAM" id="MobiDB-lite"/>
    </source>
</evidence>
<dbReference type="AlphaFoldDB" id="A0ABC9BVM2"/>
<feature type="compositionally biased region" description="Basic and acidic residues" evidence="1">
    <location>
        <begin position="162"/>
        <end position="177"/>
    </location>
</feature>
<accession>A0ABC9BVM2</accession>
<dbReference type="InterPro" id="IPR038765">
    <property type="entry name" value="Papain-like_cys_pep_sf"/>
</dbReference>
<evidence type="ECO:0000313" key="3">
    <source>
        <dbReference type="EMBL" id="CAL5009232.1"/>
    </source>
</evidence>
<dbReference type="InterPro" id="IPR013201">
    <property type="entry name" value="Prot_inhib_I29"/>
</dbReference>